<comment type="similarity">
    <text evidence="1 2">Belongs to the Dps family.</text>
</comment>
<dbReference type="AlphaFoldDB" id="A0A1Z4LWB8"/>
<dbReference type="Gene3D" id="1.20.1260.10">
    <property type="match status" value="1"/>
</dbReference>
<dbReference type="Pfam" id="PF00210">
    <property type="entry name" value="Ferritin"/>
    <property type="match status" value="1"/>
</dbReference>
<evidence type="ECO:0000256" key="2">
    <source>
        <dbReference type="RuleBase" id="RU003875"/>
    </source>
</evidence>
<accession>A0A1Z4LWB8</accession>
<gene>
    <name evidence="4" type="ORF">NIES267_50550</name>
</gene>
<evidence type="ECO:0000259" key="3">
    <source>
        <dbReference type="Pfam" id="PF00210"/>
    </source>
</evidence>
<proteinExistence type="inferred from homology"/>
<dbReference type="SUPFAM" id="SSF47240">
    <property type="entry name" value="Ferritin-like"/>
    <property type="match status" value="1"/>
</dbReference>
<dbReference type="InterPro" id="IPR008331">
    <property type="entry name" value="Ferritin_DPS_dom"/>
</dbReference>
<dbReference type="InterPro" id="IPR012347">
    <property type="entry name" value="Ferritin-like"/>
</dbReference>
<dbReference type="Proteomes" id="UP000218418">
    <property type="component" value="Chromosome"/>
</dbReference>
<keyword evidence="5" id="KW-1185">Reference proteome</keyword>
<evidence type="ECO:0000313" key="5">
    <source>
        <dbReference type="Proteomes" id="UP000218418"/>
    </source>
</evidence>
<dbReference type="NCBIfam" id="NF006975">
    <property type="entry name" value="PRK09448.1"/>
    <property type="match status" value="1"/>
</dbReference>
<evidence type="ECO:0000313" key="4">
    <source>
        <dbReference type="EMBL" id="BAY85555.1"/>
    </source>
</evidence>
<organism evidence="4 5">
    <name type="scientific">Calothrix parasitica NIES-267</name>
    <dbReference type="NCBI Taxonomy" id="1973488"/>
    <lineage>
        <taxon>Bacteria</taxon>
        <taxon>Bacillati</taxon>
        <taxon>Cyanobacteriota</taxon>
        <taxon>Cyanophyceae</taxon>
        <taxon>Nostocales</taxon>
        <taxon>Calotrichaceae</taxon>
        <taxon>Calothrix</taxon>
    </lineage>
</organism>
<evidence type="ECO:0000256" key="1">
    <source>
        <dbReference type="ARBA" id="ARBA00009497"/>
    </source>
</evidence>
<reference evidence="4 5" key="1">
    <citation type="submission" date="2017-06" db="EMBL/GenBank/DDBJ databases">
        <title>Genome sequencing of cyanobaciteial culture collection at National Institute for Environmental Studies (NIES).</title>
        <authorList>
            <person name="Hirose Y."/>
            <person name="Shimura Y."/>
            <person name="Fujisawa T."/>
            <person name="Nakamura Y."/>
            <person name="Kawachi M."/>
        </authorList>
    </citation>
    <scope>NUCLEOTIDE SEQUENCE [LARGE SCALE GENOMIC DNA]</scope>
    <source>
        <strain evidence="4 5">NIES-267</strain>
    </source>
</reference>
<dbReference type="InterPro" id="IPR023188">
    <property type="entry name" value="DPS_DNA-bd_CS"/>
</dbReference>
<dbReference type="PANTHER" id="PTHR42932">
    <property type="entry name" value="GENERAL STRESS PROTEIN 20U"/>
    <property type="match status" value="1"/>
</dbReference>
<dbReference type="OrthoDB" id="9797023at2"/>
<dbReference type="PANTHER" id="PTHR42932:SF3">
    <property type="entry name" value="DNA PROTECTION DURING STARVATION PROTEIN"/>
    <property type="match status" value="1"/>
</dbReference>
<name>A0A1Z4LWB8_9CYAN</name>
<dbReference type="PIRSF" id="PIRSF005900">
    <property type="entry name" value="Dps"/>
    <property type="match status" value="1"/>
</dbReference>
<feature type="domain" description="Ferritin/DPS" evidence="3">
    <location>
        <begin position="30"/>
        <end position="168"/>
    </location>
</feature>
<dbReference type="CDD" id="cd01043">
    <property type="entry name" value="DPS"/>
    <property type="match status" value="1"/>
</dbReference>
<dbReference type="GO" id="GO:0008199">
    <property type="term" value="F:ferric iron binding"/>
    <property type="evidence" value="ECO:0007669"/>
    <property type="project" value="InterPro"/>
</dbReference>
<sequence>MSDTNGKLASRLYPSHIDIPANVRSQVVTLLNQTLAATADLKSQVKQAHWNVKGKDFYQLHEMFDEIAAEVEEYIDMVAERVTALAGYACGTVRMAAADSILPEYPTDILSGEEHVTALVERFAAYAKHLRTAIDKADELNDQDTNDLYVEISRTIDKRLWFLEAHIQVSEVKSEGMVKEKASVN</sequence>
<dbReference type="PROSITE" id="PS00818">
    <property type="entry name" value="DPS_1"/>
    <property type="match status" value="1"/>
</dbReference>
<dbReference type="InterPro" id="IPR002177">
    <property type="entry name" value="DPS_DNA-bd"/>
</dbReference>
<protein>
    <submittedName>
        <fullName evidence="4">Ferritin Dps family protein</fullName>
    </submittedName>
</protein>
<dbReference type="EMBL" id="AP018227">
    <property type="protein sequence ID" value="BAY85555.1"/>
    <property type="molecule type" value="Genomic_DNA"/>
</dbReference>
<dbReference type="GO" id="GO:0016722">
    <property type="term" value="F:oxidoreductase activity, acting on metal ions"/>
    <property type="evidence" value="ECO:0007669"/>
    <property type="project" value="InterPro"/>
</dbReference>
<dbReference type="PRINTS" id="PR01346">
    <property type="entry name" value="HELNAPAPROT"/>
</dbReference>
<dbReference type="InterPro" id="IPR009078">
    <property type="entry name" value="Ferritin-like_SF"/>
</dbReference>